<dbReference type="InterPro" id="IPR050463">
    <property type="entry name" value="Gfo/Idh/MocA_oxidrdct_glycsds"/>
</dbReference>
<dbReference type="AlphaFoldDB" id="A0A1G2CKM6"/>
<dbReference type="Proteomes" id="UP000179281">
    <property type="component" value="Unassembled WGS sequence"/>
</dbReference>
<dbReference type="STRING" id="1798653.A3G64_02035"/>
<comment type="caution">
    <text evidence="4">The sequence shown here is derived from an EMBL/GenBank/DDBJ whole genome shotgun (WGS) entry which is preliminary data.</text>
</comment>
<dbReference type="PANTHER" id="PTHR43818:SF11">
    <property type="entry name" value="BCDNA.GH03377"/>
    <property type="match status" value="1"/>
</dbReference>
<dbReference type="GO" id="GO:0000166">
    <property type="term" value="F:nucleotide binding"/>
    <property type="evidence" value="ECO:0007669"/>
    <property type="project" value="InterPro"/>
</dbReference>
<dbReference type="SUPFAM" id="SSF51735">
    <property type="entry name" value="NAD(P)-binding Rossmann-fold domains"/>
    <property type="match status" value="1"/>
</dbReference>
<evidence type="ECO:0000256" key="1">
    <source>
        <dbReference type="ARBA" id="ARBA00023002"/>
    </source>
</evidence>
<dbReference type="InterPro" id="IPR000683">
    <property type="entry name" value="Gfo/Idh/MocA-like_OxRdtase_N"/>
</dbReference>
<dbReference type="InterPro" id="IPR036291">
    <property type="entry name" value="NAD(P)-bd_dom_sf"/>
</dbReference>
<proteinExistence type="predicted"/>
<name>A0A1G2CKM6_9BACT</name>
<keyword evidence="1" id="KW-0560">Oxidoreductase</keyword>
<accession>A0A1G2CKM6</accession>
<feature type="domain" description="Gfo/Idh/MocA-like oxidoreductase N-terminal" evidence="2">
    <location>
        <begin position="11"/>
        <end position="125"/>
    </location>
</feature>
<evidence type="ECO:0008006" key="6">
    <source>
        <dbReference type="Google" id="ProtNLM"/>
    </source>
</evidence>
<dbReference type="Gene3D" id="3.30.360.10">
    <property type="entry name" value="Dihydrodipicolinate Reductase, domain 2"/>
    <property type="match status" value="1"/>
</dbReference>
<dbReference type="GO" id="GO:0016491">
    <property type="term" value="F:oxidoreductase activity"/>
    <property type="evidence" value="ECO:0007669"/>
    <property type="project" value="UniProtKB-KW"/>
</dbReference>
<evidence type="ECO:0000259" key="2">
    <source>
        <dbReference type="Pfam" id="PF01408"/>
    </source>
</evidence>
<sequence length="332" mass="37372">MKQAKRAKTFYGIIGCGEAFRKHAEAIRKNKESALAAVFDTDSRRAGIVSKNYGCEKSASVDAMLADRGIDAVVICMPHDTHKDLVLRTIQAGKYAVCEKPLALSSREGRALLQSRYYKQNIITVFQTRFSPAARLLFRLLASGKIGTVLLCNVHVYKYRDRDYFNKRWRSDRGRSGGMLLSQGIHALDMMRLLCGWPKRIMAIRKNFRPRLKEVEDVYAAAVEFRNGAVGTVTVTTAAKHNRNAHSIFIAGSRGSMEIGGHAFEKIIHRDLRGTRICLAGFPERSDHEFFLSAVNDFILRKKRDPLLSFAEDAVRSVAFVEELQHALGQKH</sequence>
<evidence type="ECO:0000313" key="5">
    <source>
        <dbReference type="Proteomes" id="UP000179281"/>
    </source>
</evidence>
<feature type="domain" description="GFO/IDH/MocA-like oxidoreductase" evidence="3">
    <location>
        <begin position="139"/>
        <end position="258"/>
    </location>
</feature>
<evidence type="ECO:0000313" key="4">
    <source>
        <dbReference type="EMBL" id="OGZ01954.1"/>
    </source>
</evidence>
<dbReference type="SUPFAM" id="SSF55347">
    <property type="entry name" value="Glyceraldehyde-3-phosphate dehydrogenase-like, C-terminal domain"/>
    <property type="match status" value="1"/>
</dbReference>
<evidence type="ECO:0000259" key="3">
    <source>
        <dbReference type="Pfam" id="PF22725"/>
    </source>
</evidence>
<dbReference type="EMBL" id="MHLD01000034">
    <property type="protein sequence ID" value="OGZ01954.1"/>
    <property type="molecule type" value="Genomic_DNA"/>
</dbReference>
<dbReference type="InterPro" id="IPR055170">
    <property type="entry name" value="GFO_IDH_MocA-like_dom"/>
</dbReference>
<organism evidence="4 5">
    <name type="scientific">Candidatus Liptonbacteria bacterium RIFCSPLOWO2_12_FULL_60_15</name>
    <dbReference type="NCBI Taxonomy" id="1798653"/>
    <lineage>
        <taxon>Bacteria</taxon>
        <taxon>Candidatus Liptoniibacteriota</taxon>
    </lineage>
</organism>
<reference evidence="4 5" key="1">
    <citation type="journal article" date="2016" name="Nat. Commun.">
        <title>Thousands of microbial genomes shed light on interconnected biogeochemical processes in an aquifer system.</title>
        <authorList>
            <person name="Anantharaman K."/>
            <person name="Brown C.T."/>
            <person name="Hug L.A."/>
            <person name="Sharon I."/>
            <person name="Castelle C.J."/>
            <person name="Probst A.J."/>
            <person name="Thomas B.C."/>
            <person name="Singh A."/>
            <person name="Wilkins M.J."/>
            <person name="Karaoz U."/>
            <person name="Brodie E.L."/>
            <person name="Williams K.H."/>
            <person name="Hubbard S.S."/>
            <person name="Banfield J.F."/>
        </authorList>
    </citation>
    <scope>NUCLEOTIDE SEQUENCE [LARGE SCALE GENOMIC DNA]</scope>
</reference>
<dbReference type="PANTHER" id="PTHR43818">
    <property type="entry name" value="BCDNA.GH03377"/>
    <property type="match status" value="1"/>
</dbReference>
<dbReference type="Gene3D" id="3.40.50.720">
    <property type="entry name" value="NAD(P)-binding Rossmann-like Domain"/>
    <property type="match status" value="1"/>
</dbReference>
<protein>
    <recommendedName>
        <fullName evidence="6">Oxidoreductase</fullName>
    </recommendedName>
</protein>
<dbReference type="Pfam" id="PF22725">
    <property type="entry name" value="GFO_IDH_MocA_C3"/>
    <property type="match status" value="1"/>
</dbReference>
<gene>
    <name evidence="4" type="ORF">A3G64_02035</name>
</gene>
<dbReference type="Pfam" id="PF01408">
    <property type="entry name" value="GFO_IDH_MocA"/>
    <property type="match status" value="1"/>
</dbReference>